<reference evidence="3 4" key="1">
    <citation type="submission" date="2024-09" db="EMBL/GenBank/DDBJ databases">
        <authorList>
            <person name="Sun Q."/>
            <person name="Mori K."/>
        </authorList>
    </citation>
    <scope>NUCLEOTIDE SEQUENCE [LARGE SCALE GENOMIC DNA]</scope>
    <source>
        <strain evidence="3 4">NCAIM B.02529</strain>
    </source>
</reference>
<dbReference type="RefSeq" id="WP_377345127.1">
    <property type="nucleotide sequence ID" value="NZ_JBHLTP010000003.1"/>
</dbReference>
<accession>A0ABV6LJS0</accession>
<dbReference type="Proteomes" id="UP001589836">
    <property type="component" value="Unassembled WGS sequence"/>
</dbReference>
<dbReference type="Gene3D" id="3.30.1490.480">
    <property type="entry name" value="Endolytic murein transglycosylase"/>
    <property type="match status" value="1"/>
</dbReference>
<evidence type="ECO:0000313" key="4">
    <source>
        <dbReference type="Proteomes" id="UP001589836"/>
    </source>
</evidence>
<name>A0ABV6LJS0_9BACI</name>
<dbReference type="EMBL" id="JBHLTP010000003">
    <property type="protein sequence ID" value="MFC0522604.1"/>
    <property type="molecule type" value="Genomic_DNA"/>
</dbReference>
<proteinExistence type="predicted"/>
<gene>
    <name evidence="3" type="ORF">ACFFGV_03255</name>
</gene>
<keyword evidence="2" id="KW-0732">Signal</keyword>
<comment type="caution">
    <text evidence="3">The sequence shown here is derived from an EMBL/GenBank/DDBJ whole genome shotgun (WGS) entry which is preliminary data.</text>
</comment>
<feature type="signal peptide" evidence="2">
    <location>
        <begin position="1"/>
        <end position="20"/>
    </location>
</feature>
<dbReference type="InterPro" id="IPR003770">
    <property type="entry name" value="MLTG-like"/>
</dbReference>
<feature type="chain" id="PRO_5047538394" evidence="2">
    <location>
        <begin position="21"/>
        <end position="157"/>
    </location>
</feature>
<protein>
    <submittedName>
        <fullName evidence="3">Endolytic transglycosylase MltG</fullName>
    </submittedName>
</protein>
<dbReference type="Pfam" id="PF02618">
    <property type="entry name" value="YceG"/>
    <property type="match status" value="1"/>
</dbReference>
<organism evidence="3 4">
    <name type="scientific">Pontibacillus salicampi</name>
    <dbReference type="NCBI Taxonomy" id="1449801"/>
    <lineage>
        <taxon>Bacteria</taxon>
        <taxon>Bacillati</taxon>
        <taxon>Bacillota</taxon>
        <taxon>Bacilli</taxon>
        <taxon>Bacillales</taxon>
        <taxon>Bacillaceae</taxon>
        <taxon>Pontibacillus</taxon>
    </lineage>
</organism>
<evidence type="ECO:0000256" key="1">
    <source>
        <dbReference type="SAM" id="MobiDB-lite"/>
    </source>
</evidence>
<evidence type="ECO:0000313" key="3">
    <source>
        <dbReference type="EMBL" id="MFC0522604.1"/>
    </source>
</evidence>
<feature type="region of interest" description="Disordered" evidence="1">
    <location>
        <begin position="61"/>
        <end position="85"/>
    </location>
</feature>
<sequence>MKHTIRAFAFGLCTATALLAFTYYETQEGSASSTPTEEDARQVLKQEGYHILSTKDYKELEEAAKQAQKKQDDNQETNSEKSESGNKKNIFYSLTIDKGISSSEISKKLMETNIIEDEEAFNQYLQMNDYSRFIQVGTYEVHNNMSYKQIAKTITNK</sequence>
<keyword evidence="4" id="KW-1185">Reference proteome</keyword>
<evidence type="ECO:0000256" key="2">
    <source>
        <dbReference type="SAM" id="SignalP"/>
    </source>
</evidence>